<evidence type="ECO:0000259" key="3">
    <source>
        <dbReference type="Pfam" id="PF01478"/>
    </source>
</evidence>
<name>A0A8J4E5J9_9ACTN</name>
<accession>A0A8J4E5J9</accession>
<dbReference type="Pfam" id="PF01478">
    <property type="entry name" value="Peptidase_A24"/>
    <property type="match status" value="1"/>
</dbReference>
<comment type="caution">
    <text evidence="4">The sequence shown here is derived from an EMBL/GenBank/DDBJ whole genome shotgun (WGS) entry which is preliminary data.</text>
</comment>
<sequence>MSASLFRRHSAAGRGMDFPDIGVPAMAVAVASGPWLRGLVFAHSVAYRHPLRRRCPTCGVVAVRVAGRGVLAAAPVDGRCHLCGVPLGRPVGTVEGTAAAVLVVLALVAPSGWVLAAWSWTALLGIALAYVDLAVLRLPDALTVAAGLGSLALLGVAAVATDSPGRWWQALAGGLGLGVLYSIPILSRAMGMGRGDRMLAVVVGINVGWLGLAALVTATVATAAIAAVYTVAKLVGRQLRLTDHVPVGPFILIGGLVAIVRHAV</sequence>
<dbReference type="Proteomes" id="UP000612585">
    <property type="component" value="Unassembled WGS sequence"/>
</dbReference>
<feature type="transmembrane region" description="Helical" evidence="2">
    <location>
        <begin position="199"/>
        <end position="232"/>
    </location>
</feature>
<proteinExistence type="inferred from homology"/>
<keyword evidence="5" id="KW-1185">Reference proteome</keyword>
<feature type="domain" description="Prepilin type IV endopeptidase peptidase" evidence="3">
    <location>
        <begin position="123"/>
        <end position="227"/>
    </location>
</feature>
<reference evidence="4" key="1">
    <citation type="submission" date="2021-01" db="EMBL/GenBank/DDBJ databases">
        <title>Whole genome shotgun sequence of Virgisporangium aurantiacum NBRC 16421.</title>
        <authorList>
            <person name="Komaki H."/>
            <person name="Tamura T."/>
        </authorList>
    </citation>
    <scope>NUCLEOTIDE SEQUENCE</scope>
    <source>
        <strain evidence="4">NBRC 16421</strain>
    </source>
</reference>
<feature type="transmembrane region" description="Helical" evidence="2">
    <location>
        <begin position="142"/>
        <end position="161"/>
    </location>
</feature>
<protein>
    <submittedName>
        <fullName evidence="4">Type 4 prepilin-like proteins leader peptide-processing enzyme</fullName>
    </submittedName>
</protein>
<evidence type="ECO:0000256" key="2">
    <source>
        <dbReference type="SAM" id="Phobius"/>
    </source>
</evidence>
<dbReference type="PANTHER" id="PTHR30487:SF0">
    <property type="entry name" value="PREPILIN LEADER PEPTIDASE_N-METHYLTRANSFERASE-RELATED"/>
    <property type="match status" value="1"/>
</dbReference>
<evidence type="ECO:0000313" key="4">
    <source>
        <dbReference type="EMBL" id="GIJ62184.1"/>
    </source>
</evidence>
<dbReference type="InterPro" id="IPR050882">
    <property type="entry name" value="Prepilin_peptidase/N-MTase"/>
</dbReference>
<dbReference type="GO" id="GO:0004190">
    <property type="term" value="F:aspartic-type endopeptidase activity"/>
    <property type="evidence" value="ECO:0007669"/>
    <property type="project" value="InterPro"/>
</dbReference>
<keyword evidence="2" id="KW-0812">Transmembrane</keyword>
<comment type="similarity">
    <text evidence="1">Belongs to the peptidase A24 family.</text>
</comment>
<gene>
    <name evidence="4" type="ORF">Vau01_097000</name>
</gene>
<keyword evidence="2" id="KW-1133">Transmembrane helix</keyword>
<dbReference type="InterPro" id="IPR000045">
    <property type="entry name" value="Prepilin_IV_endopep_pep"/>
</dbReference>
<dbReference type="GO" id="GO:0005886">
    <property type="term" value="C:plasma membrane"/>
    <property type="evidence" value="ECO:0007669"/>
    <property type="project" value="TreeGrafter"/>
</dbReference>
<dbReference type="GO" id="GO:0006465">
    <property type="term" value="P:signal peptide processing"/>
    <property type="evidence" value="ECO:0007669"/>
    <property type="project" value="TreeGrafter"/>
</dbReference>
<keyword evidence="2" id="KW-0472">Membrane</keyword>
<dbReference type="PANTHER" id="PTHR30487">
    <property type="entry name" value="TYPE 4 PREPILIN-LIKE PROTEINS LEADER PEPTIDE-PROCESSING ENZYME"/>
    <property type="match status" value="1"/>
</dbReference>
<feature type="transmembrane region" description="Helical" evidence="2">
    <location>
        <begin position="244"/>
        <end position="263"/>
    </location>
</feature>
<dbReference type="EMBL" id="BOPG01000076">
    <property type="protein sequence ID" value="GIJ62184.1"/>
    <property type="molecule type" value="Genomic_DNA"/>
</dbReference>
<feature type="transmembrane region" description="Helical" evidence="2">
    <location>
        <begin position="167"/>
        <end position="187"/>
    </location>
</feature>
<dbReference type="AlphaFoldDB" id="A0A8J4E5J9"/>
<evidence type="ECO:0000256" key="1">
    <source>
        <dbReference type="ARBA" id="ARBA00005801"/>
    </source>
</evidence>
<organism evidence="4 5">
    <name type="scientific">Virgisporangium aurantiacum</name>
    <dbReference type="NCBI Taxonomy" id="175570"/>
    <lineage>
        <taxon>Bacteria</taxon>
        <taxon>Bacillati</taxon>
        <taxon>Actinomycetota</taxon>
        <taxon>Actinomycetes</taxon>
        <taxon>Micromonosporales</taxon>
        <taxon>Micromonosporaceae</taxon>
        <taxon>Virgisporangium</taxon>
    </lineage>
</organism>
<evidence type="ECO:0000313" key="5">
    <source>
        <dbReference type="Proteomes" id="UP000612585"/>
    </source>
</evidence>